<dbReference type="Gene3D" id="3.40.50.2300">
    <property type="match status" value="1"/>
</dbReference>
<evidence type="ECO:0000313" key="12">
    <source>
        <dbReference type="EMBL" id="MCP9610948.1"/>
    </source>
</evidence>
<feature type="transmembrane region" description="Helical" evidence="7">
    <location>
        <begin position="377"/>
        <end position="397"/>
    </location>
</feature>
<feature type="chain" id="PRO_5045803120" description="histidine kinase" evidence="8">
    <location>
        <begin position="37"/>
        <end position="1049"/>
    </location>
</feature>
<evidence type="ECO:0000256" key="3">
    <source>
        <dbReference type="ARBA" id="ARBA00022553"/>
    </source>
</evidence>
<dbReference type="InterPro" id="IPR036097">
    <property type="entry name" value="HisK_dim/P_sf"/>
</dbReference>
<dbReference type="InterPro" id="IPR005467">
    <property type="entry name" value="His_kinase_dom"/>
</dbReference>
<keyword evidence="12" id="KW-0067">ATP-binding</keyword>
<evidence type="ECO:0000259" key="10">
    <source>
        <dbReference type="PROSITE" id="PS50110"/>
    </source>
</evidence>
<name>A0ABT1MEA5_9BACT</name>
<evidence type="ECO:0000256" key="2">
    <source>
        <dbReference type="ARBA" id="ARBA00012438"/>
    </source>
</evidence>
<sequence>MDSNQIKILKGIRLICRYTLSLLVFISVSFSSQTNAQNKETDYILLINTYTESTLWSLDIIKPVMNLVSQTNKLNLYVENMNRLLVENQHDLEEYKHLLFKTYSVHKPRMVILVGFGSSILLSSIASQWGHDIPIIFCSEKDYIASDKKILERIPLYASDTLPISDLREKYNLAFIQKPVYPQENVDIMVRMLPQMKTFTFIGDETFISKQSDSELKNYIRGKYPQIKYRFISSEDIPTDSLFNILNNIDPQTDGLLFSSWFQKQHFWGNLFMLTNSYRITSTSPVPLFSLLSADIGTKSSIVGGYVNDRERYKKEIDQVINQILSGTRASEIPPYIHPSGVAVFNYENLVSYGLDPKLCPPGSIIYNKPPTFWEKYSYILIGGGIFLILIIVAFQYRRLRTLEKLRISQLRNIKLIEQYTNLINSMPVIYIHGKLKKNKDGIAIDVIIKDVNSYFEDTISSTEKVKERSIEKAIPDIKNDLIRNLNICLDENRSVTFSYYGNNTHIFYDIVMNVSEDKSLVNIFCIDSTELHNAQIQLAATNHKLAMALDVANIIPWRWDIKSKTVYYDITSRNQKKGIGDDKENHIAIPDKAYLKYINKEDRAKLLQAYHDLINGKTEKAKEEIRIIKDNITDCFDWIEIQAAIERRNENGKPTVLIGTSTVITERKMMEKDLMTAKENAEESNRLKSAFLANMSHEIRTPLNAIVGFSELLASTDDLSDRQEYYKIIENNNALLLQLISDILDLSKIEAGTLDFTYTDFDLNEMLKEQELSLKLKIGNEKSIKIAFDSSLQECIIHSEKNRLIQVILNLVSNAIKFTEKGEIRFGYTIENQMLHFFVSDTGCGIPPEKIQSIFGRFIKLNKFVPGTGLGLSICESIIKKMGGSITAESEINKGSTFRFTIPYHPVQKKDHESEDDIPEKVKDSDIVILVAEDNEYNYKLVESILKKEYTLIHAWNGREAVELYHKHNPKIILMDINMPEMDGYEATKEIRKSSTHIPIIAVTAFAFSSDEQRVMENEFNDYTAKPINANSLKKQIISNLQKHFIFL</sequence>
<dbReference type="Gene3D" id="1.10.287.130">
    <property type="match status" value="1"/>
</dbReference>
<dbReference type="CDD" id="cd00082">
    <property type="entry name" value="HisKA"/>
    <property type="match status" value="1"/>
</dbReference>
<dbReference type="Proteomes" id="UP001205603">
    <property type="component" value="Unassembled WGS sequence"/>
</dbReference>
<keyword evidence="7" id="KW-0812">Transmembrane</keyword>
<evidence type="ECO:0000259" key="9">
    <source>
        <dbReference type="PROSITE" id="PS50109"/>
    </source>
</evidence>
<keyword evidence="5" id="KW-0418">Kinase</keyword>
<dbReference type="InterPro" id="IPR035965">
    <property type="entry name" value="PAS-like_dom_sf"/>
</dbReference>
<dbReference type="InterPro" id="IPR036890">
    <property type="entry name" value="HATPase_C_sf"/>
</dbReference>
<dbReference type="Gene3D" id="3.30.565.10">
    <property type="entry name" value="Histidine kinase-like ATPase, C-terminal domain"/>
    <property type="match status" value="1"/>
</dbReference>
<keyword evidence="3 6" id="KW-0597">Phosphoprotein</keyword>
<dbReference type="PROSITE" id="PS50110">
    <property type="entry name" value="RESPONSE_REGULATORY"/>
    <property type="match status" value="1"/>
</dbReference>
<feature type="domain" description="PAC" evidence="11">
    <location>
        <begin position="622"/>
        <end position="677"/>
    </location>
</feature>
<keyword evidence="13" id="KW-1185">Reference proteome</keyword>
<dbReference type="InterPro" id="IPR001789">
    <property type="entry name" value="Sig_transdc_resp-reg_receiver"/>
</dbReference>
<evidence type="ECO:0000313" key="13">
    <source>
        <dbReference type="Proteomes" id="UP001205603"/>
    </source>
</evidence>
<feature type="domain" description="Histidine kinase" evidence="9">
    <location>
        <begin position="695"/>
        <end position="907"/>
    </location>
</feature>
<evidence type="ECO:0000256" key="8">
    <source>
        <dbReference type="SAM" id="SignalP"/>
    </source>
</evidence>
<comment type="caution">
    <text evidence="12">The sequence shown here is derived from an EMBL/GenBank/DDBJ whole genome shotgun (WGS) entry which is preliminary data.</text>
</comment>
<dbReference type="EMBL" id="JANDHW010000002">
    <property type="protein sequence ID" value="MCP9610948.1"/>
    <property type="molecule type" value="Genomic_DNA"/>
</dbReference>
<protein>
    <recommendedName>
        <fullName evidence="2">histidine kinase</fullName>
        <ecNumber evidence="2">2.7.13.3</ecNumber>
    </recommendedName>
</protein>
<reference evidence="12 13" key="1">
    <citation type="submission" date="2022-07" db="EMBL/GenBank/DDBJ databases">
        <title>Fecal culturing of patients with breast cancer.</title>
        <authorList>
            <person name="Teng N.M.Y."/>
            <person name="Kiu R."/>
            <person name="Evans R."/>
            <person name="Baker D.J."/>
            <person name="Zenner C."/>
            <person name="Robinson S.D."/>
            <person name="Hall L.J."/>
        </authorList>
    </citation>
    <scope>NUCLEOTIDE SEQUENCE [LARGE SCALE GENOMIC DNA]</scope>
    <source>
        <strain evidence="12 13">LH1063</strain>
    </source>
</reference>
<keyword evidence="7" id="KW-1133">Transmembrane helix</keyword>
<dbReference type="Pfam" id="PF00072">
    <property type="entry name" value="Response_reg"/>
    <property type="match status" value="1"/>
</dbReference>
<gene>
    <name evidence="12" type="ORF">NMU02_02430</name>
</gene>
<keyword evidence="7" id="KW-0472">Membrane</keyword>
<comment type="catalytic activity">
    <reaction evidence="1">
        <text>ATP + protein L-histidine = ADP + protein N-phospho-L-histidine.</text>
        <dbReference type="EC" id="2.7.13.3"/>
    </reaction>
</comment>
<evidence type="ECO:0000259" key="11">
    <source>
        <dbReference type="PROSITE" id="PS50113"/>
    </source>
</evidence>
<dbReference type="GO" id="GO:0005524">
    <property type="term" value="F:ATP binding"/>
    <property type="evidence" value="ECO:0007669"/>
    <property type="project" value="UniProtKB-KW"/>
</dbReference>
<dbReference type="PRINTS" id="PR00344">
    <property type="entry name" value="BCTRLSENSOR"/>
</dbReference>
<dbReference type="PANTHER" id="PTHR43047:SF72">
    <property type="entry name" value="OSMOSENSING HISTIDINE PROTEIN KINASE SLN1"/>
    <property type="match status" value="1"/>
</dbReference>
<dbReference type="RefSeq" id="WP_255025587.1">
    <property type="nucleotide sequence ID" value="NZ_JANDHW010000002.1"/>
</dbReference>
<dbReference type="InterPro" id="IPR003661">
    <property type="entry name" value="HisK_dim/P_dom"/>
</dbReference>
<evidence type="ECO:0000256" key="1">
    <source>
        <dbReference type="ARBA" id="ARBA00000085"/>
    </source>
</evidence>
<proteinExistence type="predicted"/>
<keyword evidence="12" id="KW-0547">Nucleotide-binding</keyword>
<dbReference type="PROSITE" id="PS50113">
    <property type="entry name" value="PAC"/>
    <property type="match status" value="1"/>
</dbReference>
<keyword evidence="8" id="KW-0732">Signal</keyword>
<feature type="modified residue" description="4-aspartylphosphate" evidence="6">
    <location>
        <position position="977"/>
    </location>
</feature>
<evidence type="ECO:0000256" key="4">
    <source>
        <dbReference type="ARBA" id="ARBA00022679"/>
    </source>
</evidence>
<dbReference type="SMART" id="SM00387">
    <property type="entry name" value="HATPase_c"/>
    <property type="match status" value="1"/>
</dbReference>
<dbReference type="InterPro" id="IPR000700">
    <property type="entry name" value="PAS-assoc_C"/>
</dbReference>
<dbReference type="SUPFAM" id="SSF52172">
    <property type="entry name" value="CheY-like"/>
    <property type="match status" value="1"/>
</dbReference>
<accession>A0ABT1MEA5</accession>
<dbReference type="InterPro" id="IPR004358">
    <property type="entry name" value="Sig_transdc_His_kin-like_C"/>
</dbReference>
<dbReference type="Gene3D" id="3.30.450.20">
    <property type="entry name" value="PAS domain"/>
    <property type="match status" value="1"/>
</dbReference>
<dbReference type="PANTHER" id="PTHR43047">
    <property type="entry name" value="TWO-COMPONENT HISTIDINE PROTEIN KINASE"/>
    <property type="match status" value="1"/>
</dbReference>
<dbReference type="InterPro" id="IPR011006">
    <property type="entry name" value="CheY-like_superfamily"/>
</dbReference>
<keyword evidence="4" id="KW-0808">Transferase</keyword>
<dbReference type="Pfam" id="PF02518">
    <property type="entry name" value="HATPase_c"/>
    <property type="match status" value="1"/>
</dbReference>
<feature type="domain" description="Response regulatory" evidence="10">
    <location>
        <begin position="929"/>
        <end position="1042"/>
    </location>
</feature>
<dbReference type="EC" id="2.7.13.3" evidence="2"/>
<dbReference type="PROSITE" id="PS50109">
    <property type="entry name" value="HIS_KIN"/>
    <property type="match status" value="1"/>
</dbReference>
<evidence type="ECO:0000256" key="6">
    <source>
        <dbReference type="PROSITE-ProRule" id="PRU00169"/>
    </source>
</evidence>
<feature type="signal peptide" evidence="8">
    <location>
        <begin position="1"/>
        <end position="36"/>
    </location>
</feature>
<dbReference type="SMART" id="SM00448">
    <property type="entry name" value="REC"/>
    <property type="match status" value="1"/>
</dbReference>
<dbReference type="SUPFAM" id="SSF55785">
    <property type="entry name" value="PYP-like sensor domain (PAS domain)"/>
    <property type="match status" value="1"/>
</dbReference>
<dbReference type="CDD" id="cd16922">
    <property type="entry name" value="HATPase_EvgS-ArcB-TorS-like"/>
    <property type="match status" value="1"/>
</dbReference>
<dbReference type="CDD" id="cd17546">
    <property type="entry name" value="REC_hyHK_CKI1_RcsC-like"/>
    <property type="match status" value="1"/>
</dbReference>
<evidence type="ECO:0000256" key="5">
    <source>
        <dbReference type="ARBA" id="ARBA00022777"/>
    </source>
</evidence>
<dbReference type="InterPro" id="IPR003594">
    <property type="entry name" value="HATPase_dom"/>
</dbReference>
<dbReference type="SUPFAM" id="SSF47384">
    <property type="entry name" value="Homodimeric domain of signal transducing histidine kinase"/>
    <property type="match status" value="1"/>
</dbReference>
<dbReference type="SUPFAM" id="SSF55874">
    <property type="entry name" value="ATPase domain of HSP90 chaperone/DNA topoisomerase II/histidine kinase"/>
    <property type="match status" value="1"/>
</dbReference>
<organism evidence="12 13">
    <name type="scientific">Coprobacter tertius</name>
    <dbReference type="NCBI Taxonomy" id="2944915"/>
    <lineage>
        <taxon>Bacteria</taxon>
        <taxon>Pseudomonadati</taxon>
        <taxon>Bacteroidota</taxon>
        <taxon>Bacteroidia</taxon>
        <taxon>Bacteroidales</taxon>
        <taxon>Barnesiellaceae</taxon>
        <taxon>Coprobacter</taxon>
    </lineage>
</organism>
<dbReference type="SMART" id="SM00388">
    <property type="entry name" value="HisKA"/>
    <property type="match status" value="1"/>
</dbReference>
<evidence type="ECO:0000256" key="7">
    <source>
        <dbReference type="SAM" id="Phobius"/>
    </source>
</evidence>
<dbReference type="Pfam" id="PF00512">
    <property type="entry name" value="HisKA"/>
    <property type="match status" value="1"/>
</dbReference>